<dbReference type="InParanoid" id="A0A078AJ82"/>
<dbReference type="EMBL" id="CCKQ01010047">
    <property type="protein sequence ID" value="CDW81542.1"/>
    <property type="molecule type" value="Genomic_DNA"/>
</dbReference>
<feature type="compositionally biased region" description="Acidic residues" evidence="2">
    <location>
        <begin position="643"/>
        <end position="652"/>
    </location>
</feature>
<gene>
    <name evidence="3" type="primary">Contig3638.g3887</name>
    <name evidence="3" type="ORF">STYLEM_10561</name>
</gene>
<name>A0A078AJ82_STYLE</name>
<keyword evidence="4" id="KW-1185">Reference proteome</keyword>
<feature type="region of interest" description="Disordered" evidence="2">
    <location>
        <begin position="1636"/>
        <end position="1668"/>
    </location>
</feature>
<keyword evidence="1" id="KW-0175">Coiled coil</keyword>
<organism evidence="3 4">
    <name type="scientific">Stylonychia lemnae</name>
    <name type="common">Ciliate</name>
    <dbReference type="NCBI Taxonomy" id="5949"/>
    <lineage>
        <taxon>Eukaryota</taxon>
        <taxon>Sar</taxon>
        <taxon>Alveolata</taxon>
        <taxon>Ciliophora</taxon>
        <taxon>Intramacronucleata</taxon>
        <taxon>Spirotrichea</taxon>
        <taxon>Stichotrichia</taxon>
        <taxon>Sporadotrichida</taxon>
        <taxon>Oxytrichidae</taxon>
        <taxon>Stylonychinae</taxon>
        <taxon>Stylonychia</taxon>
    </lineage>
</organism>
<feature type="region of interest" description="Disordered" evidence="2">
    <location>
        <begin position="1074"/>
        <end position="1098"/>
    </location>
</feature>
<feature type="region of interest" description="Disordered" evidence="2">
    <location>
        <begin position="839"/>
        <end position="869"/>
    </location>
</feature>
<evidence type="ECO:0000313" key="3">
    <source>
        <dbReference type="EMBL" id="CDW81542.1"/>
    </source>
</evidence>
<evidence type="ECO:0000313" key="4">
    <source>
        <dbReference type="Proteomes" id="UP000039865"/>
    </source>
</evidence>
<feature type="region of interest" description="Disordered" evidence="2">
    <location>
        <begin position="124"/>
        <end position="162"/>
    </location>
</feature>
<reference evidence="3 4" key="1">
    <citation type="submission" date="2014-06" db="EMBL/GenBank/DDBJ databases">
        <authorList>
            <person name="Swart Estienne"/>
        </authorList>
    </citation>
    <scope>NUCLEOTIDE SEQUENCE [LARGE SCALE GENOMIC DNA]</scope>
    <source>
        <strain evidence="3 4">130c</strain>
    </source>
</reference>
<proteinExistence type="predicted"/>
<protein>
    <submittedName>
        <fullName evidence="3">Uncharacterized protein</fullName>
    </submittedName>
</protein>
<feature type="compositionally biased region" description="Basic and acidic residues" evidence="2">
    <location>
        <begin position="151"/>
        <end position="162"/>
    </location>
</feature>
<dbReference type="Proteomes" id="UP000039865">
    <property type="component" value="Unassembled WGS sequence"/>
</dbReference>
<feature type="coiled-coil region" evidence="1">
    <location>
        <begin position="234"/>
        <end position="275"/>
    </location>
</feature>
<sequence length="1668" mass="194880">MMKSIKMFEDSSKRLLKPLPNKEFQDMIQQHSKILQKQNYNSEYKRQNNIFKSRDSSPLKLKRMEDSEITMNDLSKDFMQIVNLGKQEEEKNSKFLLCEVDPKSILYEPIESLRKLLLQESDNDDSSLTDSFEEHSVSFGDRRQSLASQAKKSESKKQTKERTQLELYMDSVESELRKKYEDKGFGMNIIKELQEFYQNCFTQFIYNLSQTNQEYKKIANRISNGVELTFSAFLRHHVKEVQCLNQVIEEQKRELSDVKNSYNFLRNDIQNLKSLAPQVQELIEKHLNQTQSGYFTSNQETFEEAVNNTRSMSQNEREKYFQKIIENEEQLHAITQIEEMINLRNQHILKKKQVNDGISLDRFKPSDAESNLKSIINEIKVFQDQQYLEQRMTQVIEKDDQDMNQDIEKQKRIINKDWTGERNVKIMEVKMKLVDKMARRLNKPIPKSVKIQTEEDYITKEEYQRVQQLNISFHKQLAVNGQLFSQKEKQVGELTRLLLISEQNFKRCDRQLNDLKILNNVKKNFMSQIKSEYEDIVLSIVNICVKYAKDIRGSNEAIIAEIEVNQTIQEILEIQKKCTEDYLYALLESRRVMNEISQTQQLGRAKGIIKNTIQSNKKTSYQGKSNLNSSSNNQKKDILVSDDNSDSDESTDSVDQVINAKINYTQSNIYDFETANLRQRYSIGQQILKNHIFKINQTLEEEDLKRSSSMALIRQGQENAKQQRIINRLSPITQELQSLNLQNLRDASSSKEDNKISILEKYRLQNDEFAKKISVEKEKLNSILQKPLNFTKFVQGEYGQLNLQSNEQQQQIGVISDQQSINFTPTLSQKMDQLLLTQNTQQQRKSSFQKSGSKQNFSHQNQNSDQENQGLSDELLQQMKEMNITLPDLTEIKEVSEGKTEFNTRIGTAKTKNSKQDMEAEHQQRVQEIMARWANMKHKNIQVQVAELKSSGTQTEYYVDDYGMRLNNSLSYINKISDNFLEFKTEMQNHSAANKMISEQKIDQMRQFLRFVLNKSLTEPIQSKNHGTQQNAVLNVMSQHFSNKILKNFLVNSQQTGQNQPITLPQQIEQIIQPTQNPQSQSRPGTQGAGARPLSKEKNLPMQIQQLQSQRDDQNERVQSREKILNRQQSKLQINDIKQNQDFINIAGKPMNDSFIGGLNLSSNVMKHLNLLNPTNNSSSLLFDQSQYIHNPTSNQLIMQKLHQIPKIHQQQAIISQIASASNGGLTNSLGLKGLKNQQNMPLRSQTNKSMLMSKSLANLDMLQSLQSQESFRQQNETQLAQNQIKDFNNKQIIQSQLYDGNDQQQISITDQNNLRNSMISDQSQLERKYIQDQMSIINQYNNEDENQEEFEKEFTRQFGTSELLSRAQSQLKYKPLEPVQHEFLARVNHKAKDQDNLMLKHPGSGHVTFSPRKTQSKFQMAEADELLDRFNLMYSHQIPLKYADQDESIQQQDQSTQKAEPILMTKLTPGQQKYIKKLIASQHLTVEQKFYYLRMIQIQLQNLNYIPSHPIGDLIFGKDARLRKRRSRKQPVLEPLKITKLKNREQTMKQSYSHEQLPRVQQRISTRNKNVFAQTQSDYQLDPSITDYQIYQLDELDNERQEQTMMLKKELIKSHADSKSHRELRQILTYRDRKRSIQDMERQGHSYVETQSYSKEGKRLDHLPLNL</sequence>
<feature type="compositionally biased region" description="Basic and acidic residues" evidence="2">
    <location>
        <begin position="132"/>
        <end position="144"/>
    </location>
</feature>
<feature type="region of interest" description="Disordered" evidence="2">
    <location>
        <begin position="616"/>
        <end position="652"/>
    </location>
</feature>
<evidence type="ECO:0000256" key="2">
    <source>
        <dbReference type="SAM" id="MobiDB-lite"/>
    </source>
</evidence>
<feature type="compositionally biased region" description="Basic and acidic residues" evidence="2">
    <location>
        <begin position="1636"/>
        <end position="1645"/>
    </location>
</feature>
<evidence type="ECO:0000256" key="1">
    <source>
        <dbReference type="SAM" id="Coils"/>
    </source>
</evidence>
<feature type="compositionally biased region" description="Polar residues" evidence="2">
    <location>
        <begin position="844"/>
        <end position="869"/>
    </location>
</feature>
<accession>A0A078AJ82</accession>
<feature type="compositionally biased region" description="Basic and acidic residues" evidence="2">
    <location>
        <begin position="1656"/>
        <end position="1668"/>
    </location>
</feature>